<comment type="caution">
    <text evidence="3">The sequence shown here is derived from an EMBL/GenBank/DDBJ whole genome shotgun (WGS) entry which is preliminary data.</text>
</comment>
<feature type="compositionally biased region" description="Pro residues" evidence="2">
    <location>
        <begin position="37"/>
        <end position="47"/>
    </location>
</feature>
<organism evidence="3 4">
    <name type="scientific">Muricoccus nepalensis</name>
    <dbReference type="NCBI Taxonomy" id="1854500"/>
    <lineage>
        <taxon>Bacteria</taxon>
        <taxon>Pseudomonadati</taxon>
        <taxon>Pseudomonadota</taxon>
        <taxon>Alphaproteobacteria</taxon>
        <taxon>Acetobacterales</taxon>
        <taxon>Roseomonadaceae</taxon>
        <taxon>Muricoccus</taxon>
    </lineage>
</organism>
<keyword evidence="4" id="KW-1185">Reference proteome</keyword>
<dbReference type="GO" id="GO:0015846">
    <property type="term" value="P:polyamine transport"/>
    <property type="evidence" value="ECO:0007669"/>
    <property type="project" value="InterPro"/>
</dbReference>
<dbReference type="GO" id="GO:0019808">
    <property type="term" value="F:polyamine binding"/>
    <property type="evidence" value="ECO:0007669"/>
    <property type="project" value="InterPro"/>
</dbReference>
<gene>
    <name evidence="3" type="ORF">EAH89_06925</name>
</gene>
<evidence type="ECO:0000313" key="4">
    <source>
        <dbReference type="Proteomes" id="UP000317078"/>
    </source>
</evidence>
<dbReference type="PRINTS" id="PR00909">
    <property type="entry name" value="SPERMDNBNDNG"/>
</dbReference>
<dbReference type="GO" id="GO:0030975">
    <property type="term" value="F:thiamine binding"/>
    <property type="evidence" value="ECO:0007669"/>
    <property type="project" value="TreeGrafter"/>
</dbReference>
<reference evidence="3 4" key="1">
    <citation type="journal article" date="2019" name="Environ. Microbiol.">
        <title>Species interactions and distinct microbial communities in high Arctic permafrost affected cryosols are associated with the CH4 and CO2 gas fluxes.</title>
        <authorList>
            <person name="Altshuler I."/>
            <person name="Hamel J."/>
            <person name="Turney S."/>
            <person name="Magnuson E."/>
            <person name="Levesque R."/>
            <person name="Greer C."/>
            <person name="Whyte L.G."/>
        </authorList>
    </citation>
    <scope>NUCLEOTIDE SEQUENCE [LARGE SCALE GENOMIC DNA]</scope>
    <source>
        <strain evidence="3 4">S9.3B</strain>
    </source>
</reference>
<accession>A0A502GBL3</accession>
<feature type="region of interest" description="Disordered" evidence="2">
    <location>
        <begin position="1"/>
        <end position="52"/>
    </location>
</feature>
<dbReference type="Gene3D" id="3.40.190.10">
    <property type="entry name" value="Periplasmic binding protein-like II"/>
    <property type="match status" value="2"/>
</dbReference>
<name>A0A502GBL3_9PROT</name>
<dbReference type="AlphaFoldDB" id="A0A502GBL3"/>
<dbReference type="EMBL" id="RCZP01000004">
    <property type="protein sequence ID" value="TPG59082.1"/>
    <property type="molecule type" value="Genomic_DNA"/>
</dbReference>
<dbReference type="PANTHER" id="PTHR30006">
    <property type="entry name" value="THIAMINE-BINDING PERIPLASMIC PROTEIN-RELATED"/>
    <property type="match status" value="1"/>
</dbReference>
<sequence>MAAAGAATPRGTAPASPGTWRASGSSIPRAHRSRSAPPSPHEPPGNGKPPMIERASRRHLLGLGAAAASLPFMPHVARAQTGGRVVVSTWGGDYAGLLGSNIDKPILGPKNIEVTQDVGTEPARIAKLIAQRRLPRGNVDIICAQAPSCYDLNEAGLLEPLDETKVPNMRHVVPELRNNYALPHIFSPQVFIYNTERVQAPPTTFADLMADRFKGKVGLLDNSFTYIVMAAALQKTGDAMNLQAVKPELEKLVRDGNKTYTVTDAFAPALRSGEIDVGPVWQARVIFWQKAGVAVRGSFPQEGSVVYVSSMGVPKNAPNKAAAFAYLNAMLEPAAQRGFADSMGYLPTNAEATLEGEVAQRLALPEPRPKLVAPDYAKLAAARDDLNDWWRRLLDGR</sequence>
<dbReference type="InterPro" id="IPR006059">
    <property type="entry name" value="SBP"/>
</dbReference>
<keyword evidence="1" id="KW-0732">Signal</keyword>
<feature type="compositionally biased region" description="Low complexity" evidence="2">
    <location>
        <begin position="1"/>
        <end position="19"/>
    </location>
</feature>
<dbReference type="PANTHER" id="PTHR30006:SF2">
    <property type="entry name" value="ABC TRANSPORTER SUBSTRATE-BINDING PROTEIN"/>
    <property type="match status" value="1"/>
</dbReference>
<dbReference type="InterPro" id="IPR001188">
    <property type="entry name" value="Sperm_putr-bd"/>
</dbReference>
<evidence type="ECO:0000256" key="1">
    <source>
        <dbReference type="ARBA" id="ARBA00022729"/>
    </source>
</evidence>
<proteinExistence type="predicted"/>
<dbReference type="GO" id="GO:0030288">
    <property type="term" value="C:outer membrane-bounded periplasmic space"/>
    <property type="evidence" value="ECO:0007669"/>
    <property type="project" value="TreeGrafter"/>
</dbReference>
<evidence type="ECO:0000256" key="2">
    <source>
        <dbReference type="SAM" id="MobiDB-lite"/>
    </source>
</evidence>
<dbReference type="SUPFAM" id="SSF53850">
    <property type="entry name" value="Periplasmic binding protein-like II"/>
    <property type="match status" value="1"/>
</dbReference>
<dbReference type="Pfam" id="PF13416">
    <property type="entry name" value="SBP_bac_8"/>
    <property type="match status" value="1"/>
</dbReference>
<dbReference type="GO" id="GO:0030976">
    <property type="term" value="F:thiamine pyrophosphate binding"/>
    <property type="evidence" value="ECO:0007669"/>
    <property type="project" value="TreeGrafter"/>
</dbReference>
<dbReference type="GO" id="GO:0015888">
    <property type="term" value="P:thiamine transport"/>
    <property type="evidence" value="ECO:0007669"/>
    <property type="project" value="TreeGrafter"/>
</dbReference>
<protein>
    <submittedName>
        <fullName evidence="3">Extracellular solute-binding protein</fullName>
    </submittedName>
</protein>
<dbReference type="OrthoDB" id="3239593at2"/>
<dbReference type="Proteomes" id="UP000317078">
    <property type="component" value="Unassembled WGS sequence"/>
</dbReference>
<evidence type="ECO:0000313" key="3">
    <source>
        <dbReference type="EMBL" id="TPG59082.1"/>
    </source>
</evidence>